<reference evidence="1" key="2">
    <citation type="journal article" date="2015" name="Data Brief">
        <title>Shoot transcriptome of the giant reed, Arundo donax.</title>
        <authorList>
            <person name="Barrero R.A."/>
            <person name="Guerrero F.D."/>
            <person name="Moolhuijzen P."/>
            <person name="Goolsby J.A."/>
            <person name="Tidwell J."/>
            <person name="Bellgard S.E."/>
            <person name="Bellgard M.I."/>
        </authorList>
    </citation>
    <scope>NUCLEOTIDE SEQUENCE</scope>
    <source>
        <tissue evidence="1">Shoot tissue taken approximately 20 cm above the soil surface</tissue>
    </source>
</reference>
<protein>
    <submittedName>
        <fullName evidence="1">Uncharacterized protein</fullName>
    </submittedName>
</protein>
<dbReference type="AlphaFoldDB" id="A0A0A9FLX4"/>
<evidence type="ECO:0000313" key="1">
    <source>
        <dbReference type="EMBL" id="JAE12229.1"/>
    </source>
</evidence>
<dbReference type="EMBL" id="GBRH01185667">
    <property type="protein sequence ID" value="JAE12229.1"/>
    <property type="molecule type" value="Transcribed_RNA"/>
</dbReference>
<name>A0A0A9FLX4_ARUDO</name>
<organism evidence="1">
    <name type="scientific">Arundo donax</name>
    <name type="common">Giant reed</name>
    <name type="synonym">Donax arundinaceus</name>
    <dbReference type="NCBI Taxonomy" id="35708"/>
    <lineage>
        <taxon>Eukaryota</taxon>
        <taxon>Viridiplantae</taxon>
        <taxon>Streptophyta</taxon>
        <taxon>Embryophyta</taxon>
        <taxon>Tracheophyta</taxon>
        <taxon>Spermatophyta</taxon>
        <taxon>Magnoliopsida</taxon>
        <taxon>Liliopsida</taxon>
        <taxon>Poales</taxon>
        <taxon>Poaceae</taxon>
        <taxon>PACMAD clade</taxon>
        <taxon>Arundinoideae</taxon>
        <taxon>Arundineae</taxon>
        <taxon>Arundo</taxon>
    </lineage>
</organism>
<sequence length="39" mass="4881">MNKIKRFSRMRKLDSIWKLYLFFKLATLTMKARLDRCRT</sequence>
<reference evidence="1" key="1">
    <citation type="submission" date="2014-09" db="EMBL/GenBank/DDBJ databases">
        <authorList>
            <person name="Magalhaes I.L.F."/>
            <person name="Oliveira U."/>
            <person name="Santos F.R."/>
            <person name="Vidigal T.H.D.A."/>
            <person name="Brescovit A.D."/>
            <person name="Santos A.J."/>
        </authorList>
    </citation>
    <scope>NUCLEOTIDE SEQUENCE</scope>
    <source>
        <tissue evidence="1">Shoot tissue taken approximately 20 cm above the soil surface</tissue>
    </source>
</reference>
<accession>A0A0A9FLX4</accession>
<proteinExistence type="predicted"/>